<feature type="compositionally biased region" description="Acidic residues" evidence="1">
    <location>
        <begin position="93"/>
        <end position="104"/>
    </location>
</feature>
<dbReference type="InterPro" id="IPR021834">
    <property type="entry name" value="DUF3426"/>
</dbReference>
<dbReference type="Pfam" id="PF11906">
    <property type="entry name" value="DUF3426"/>
    <property type="match status" value="1"/>
</dbReference>
<proteinExistence type="predicted"/>
<sequence length="433" mass="47421">MAETWVTRCPQCGTSFRLTKSQLNAANGSVRCGSCLHVFLATNYLVPEKQYSQQSSAVNSPESISSSKHQSSSPPQVDYDEQGNDNGLLIHDDMDEDDDTDLSDEVLAIDKKPEPSASPASKPATDHEHNNNTDESWALALLEELEQEEQREADVINQHSTQKKAQEHKYTPAPQPAATRAPQSTPAPAVKISKPAIETAEPKVEPNVAKKQGVEKPAVSSKPSVAEPPTRSLAEATAVKRQPPLEASTNDHDDLLGDLKADPIELVYPSKFAWLRKIGWLSVNLIAIAAIVTQLAWYNFDEYATKLSWRPYYATACKLIGCELPPLVDVGKVVSRKLIVRSHPKFQNALVIDTVIINKARFQQPFPLIEFSFSDLSGQLVATRQFAPDEYLSGEAAGLTMMPSNVPVRLSLDVVDPGPTAVNYNISFSPTPN</sequence>
<feature type="compositionally biased region" description="Low complexity" evidence="1">
    <location>
        <begin position="60"/>
        <end position="75"/>
    </location>
</feature>
<dbReference type="Pfam" id="PF13719">
    <property type="entry name" value="Zn_ribbon_5"/>
    <property type="match status" value="1"/>
</dbReference>
<dbReference type="InterPro" id="IPR011723">
    <property type="entry name" value="Znf/thioredoxin_put"/>
</dbReference>
<feature type="transmembrane region" description="Helical" evidence="2">
    <location>
        <begin position="278"/>
        <end position="300"/>
    </location>
</feature>
<evidence type="ECO:0000256" key="1">
    <source>
        <dbReference type="SAM" id="MobiDB-lite"/>
    </source>
</evidence>
<keyword evidence="5" id="KW-1185">Reference proteome</keyword>
<evidence type="ECO:0000256" key="2">
    <source>
        <dbReference type="SAM" id="Phobius"/>
    </source>
</evidence>
<feature type="domain" description="Zinc finger/thioredoxin putative" evidence="3">
    <location>
        <begin position="7"/>
        <end position="41"/>
    </location>
</feature>
<protein>
    <submittedName>
        <fullName evidence="4">Zinc-ribbon domain-containing protein</fullName>
    </submittedName>
</protein>
<feature type="region of interest" description="Disordered" evidence="1">
    <location>
        <begin position="55"/>
        <end position="131"/>
    </location>
</feature>
<keyword evidence="2" id="KW-0812">Transmembrane</keyword>
<organism evidence="4 5">
    <name type="scientific">Spartinivicinus poritis</name>
    <dbReference type="NCBI Taxonomy" id="2994640"/>
    <lineage>
        <taxon>Bacteria</taxon>
        <taxon>Pseudomonadati</taxon>
        <taxon>Pseudomonadota</taxon>
        <taxon>Gammaproteobacteria</taxon>
        <taxon>Oceanospirillales</taxon>
        <taxon>Zooshikellaceae</taxon>
        <taxon>Spartinivicinus</taxon>
    </lineage>
</organism>
<dbReference type="EMBL" id="JAPMOU010000004">
    <property type="protein sequence ID" value="MDE1461251.1"/>
    <property type="molecule type" value="Genomic_DNA"/>
</dbReference>
<evidence type="ECO:0000313" key="4">
    <source>
        <dbReference type="EMBL" id="MDE1461251.1"/>
    </source>
</evidence>
<accession>A0ABT5U5H3</accession>
<feature type="region of interest" description="Disordered" evidence="1">
    <location>
        <begin position="149"/>
        <end position="252"/>
    </location>
</feature>
<keyword evidence="2" id="KW-1133">Transmembrane helix</keyword>
<reference evidence="4 5" key="1">
    <citation type="submission" date="2022-11" db="EMBL/GenBank/DDBJ databases">
        <title>Spartinivicinus poritis sp. nov., isolated from scleractinian coral Porites lutea.</title>
        <authorList>
            <person name="Zhang G."/>
            <person name="Cai L."/>
            <person name="Wei Q."/>
        </authorList>
    </citation>
    <scope>NUCLEOTIDE SEQUENCE [LARGE SCALE GENOMIC DNA]</scope>
    <source>
        <strain evidence="4 5">A2-2</strain>
    </source>
</reference>
<gene>
    <name evidence="4" type="ORF">ORQ98_04655</name>
</gene>
<evidence type="ECO:0000313" key="5">
    <source>
        <dbReference type="Proteomes" id="UP001528823"/>
    </source>
</evidence>
<dbReference type="NCBIfam" id="TIGR02098">
    <property type="entry name" value="MJ0042_CXXC"/>
    <property type="match status" value="1"/>
</dbReference>
<dbReference type="RefSeq" id="WP_274687617.1">
    <property type="nucleotide sequence ID" value="NZ_JAPMOU010000004.1"/>
</dbReference>
<name>A0ABT5U5H3_9GAMM</name>
<keyword evidence="2" id="KW-0472">Membrane</keyword>
<dbReference type="Proteomes" id="UP001528823">
    <property type="component" value="Unassembled WGS sequence"/>
</dbReference>
<comment type="caution">
    <text evidence="4">The sequence shown here is derived from an EMBL/GenBank/DDBJ whole genome shotgun (WGS) entry which is preliminary data.</text>
</comment>
<evidence type="ECO:0000259" key="3">
    <source>
        <dbReference type="Pfam" id="PF13719"/>
    </source>
</evidence>
<feature type="compositionally biased region" description="Low complexity" evidence="1">
    <location>
        <begin position="176"/>
        <end position="189"/>
    </location>
</feature>